<organism evidence="7 8">
    <name type="scientific">Pseudomonas fluorescens</name>
    <dbReference type="NCBI Taxonomy" id="294"/>
    <lineage>
        <taxon>Bacteria</taxon>
        <taxon>Pseudomonadati</taxon>
        <taxon>Pseudomonadota</taxon>
        <taxon>Gammaproteobacteria</taxon>
        <taxon>Pseudomonadales</taxon>
        <taxon>Pseudomonadaceae</taxon>
        <taxon>Pseudomonas</taxon>
    </lineage>
</organism>
<keyword evidence="2 5" id="KW-0812">Transmembrane</keyword>
<evidence type="ECO:0000313" key="7">
    <source>
        <dbReference type="EMBL" id="VVN23998.1"/>
    </source>
</evidence>
<dbReference type="PANTHER" id="PTHR33507:SF3">
    <property type="entry name" value="INNER MEMBRANE PROTEIN YBBJ"/>
    <property type="match status" value="1"/>
</dbReference>
<dbReference type="EMBL" id="CABVHF010000023">
    <property type="protein sequence ID" value="VVN23998.1"/>
    <property type="molecule type" value="Genomic_DNA"/>
</dbReference>
<gene>
    <name evidence="7" type="ORF">PS631_04535</name>
</gene>
<dbReference type="Gene3D" id="2.40.50.140">
    <property type="entry name" value="Nucleic acid-binding proteins"/>
    <property type="match status" value="1"/>
</dbReference>
<dbReference type="PANTHER" id="PTHR33507">
    <property type="entry name" value="INNER MEMBRANE PROTEIN YBBJ"/>
    <property type="match status" value="1"/>
</dbReference>
<dbReference type="AlphaFoldDB" id="A0A5E6W5G9"/>
<sequence>MATIRPSAVNCAFPSWKATHMEMQWWIWLVFGVALVLLELVLPTFFILWFGIGAVLVALIALIAPSLQLDSQVLLWVLFSSATTLLWFKLFRRKKPDVRWTADSVIGEVGLLTVAVSEFQKGRVRFQKPILGNEEWVCIADSDIAAGERVRLTAIEGNTARITRA</sequence>
<evidence type="ECO:0000259" key="6">
    <source>
        <dbReference type="Pfam" id="PF01957"/>
    </source>
</evidence>
<dbReference type="Pfam" id="PF01957">
    <property type="entry name" value="NfeD"/>
    <property type="match status" value="1"/>
</dbReference>
<protein>
    <recommendedName>
        <fullName evidence="6">NfeD-like C-terminal domain-containing protein</fullName>
    </recommendedName>
</protein>
<keyword evidence="3 5" id="KW-1133">Transmembrane helix</keyword>
<dbReference type="GO" id="GO:0005886">
    <property type="term" value="C:plasma membrane"/>
    <property type="evidence" value="ECO:0007669"/>
    <property type="project" value="TreeGrafter"/>
</dbReference>
<dbReference type="InterPro" id="IPR052165">
    <property type="entry name" value="Membrane_assoc_protease"/>
</dbReference>
<feature type="transmembrane region" description="Helical" evidence="5">
    <location>
        <begin position="47"/>
        <end position="67"/>
    </location>
</feature>
<feature type="domain" description="NfeD-like C-terminal" evidence="6">
    <location>
        <begin position="103"/>
        <end position="163"/>
    </location>
</feature>
<dbReference type="InterPro" id="IPR002810">
    <property type="entry name" value="NfeD-like_C"/>
</dbReference>
<evidence type="ECO:0000256" key="4">
    <source>
        <dbReference type="ARBA" id="ARBA00023136"/>
    </source>
</evidence>
<feature type="transmembrane region" description="Helical" evidence="5">
    <location>
        <begin position="25"/>
        <end position="42"/>
    </location>
</feature>
<name>A0A5E6W5G9_PSEFL</name>
<keyword evidence="4 5" id="KW-0472">Membrane</keyword>
<evidence type="ECO:0000256" key="3">
    <source>
        <dbReference type="ARBA" id="ARBA00022989"/>
    </source>
</evidence>
<dbReference type="Proteomes" id="UP000399692">
    <property type="component" value="Unassembled WGS sequence"/>
</dbReference>
<evidence type="ECO:0000256" key="2">
    <source>
        <dbReference type="ARBA" id="ARBA00022692"/>
    </source>
</evidence>
<accession>A0A5E6W5G9</accession>
<evidence type="ECO:0000256" key="1">
    <source>
        <dbReference type="ARBA" id="ARBA00004141"/>
    </source>
</evidence>
<evidence type="ECO:0000256" key="5">
    <source>
        <dbReference type="SAM" id="Phobius"/>
    </source>
</evidence>
<evidence type="ECO:0000313" key="8">
    <source>
        <dbReference type="Proteomes" id="UP000399692"/>
    </source>
</evidence>
<comment type="subcellular location">
    <subcellularLocation>
        <location evidence="1">Membrane</location>
        <topology evidence="1">Multi-pass membrane protein</topology>
    </subcellularLocation>
</comment>
<dbReference type="InterPro" id="IPR012340">
    <property type="entry name" value="NA-bd_OB-fold"/>
</dbReference>
<feature type="transmembrane region" description="Helical" evidence="5">
    <location>
        <begin position="73"/>
        <end position="91"/>
    </location>
</feature>
<reference evidence="7 8" key="1">
    <citation type="submission" date="2019-09" db="EMBL/GenBank/DDBJ databases">
        <authorList>
            <person name="Chandra G."/>
            <person name="Truman W A."/>
        </authorList>
    </citation>
    <scope>NUCLEOTIDE SEQUENCE [LARGE SCALE GENOMIC DNA]</scope>
    <source>
        <strain evidence="7">PS631</strain>
    </source>
</reference>
<proteinExistence type="predicted"/>